<evidence type="ECO:0000256" key="1">
    <source>
        <dbReference type="SAM" id="MobiDB-lite"/>
    </source>
</evidence>
<feature type="region of interest" description="Disordered" evidence="1">
    <location>
        <begin position="25"/>
        <end position="51"/>
    </location>
</feature>
<organism evidence="2 3">
    <name type="scientific">Polarella glacialis</name>
    <name type="common">Dinoflagellate</name>
    <dbReference type="NCBI Taxonomy" id="89957"/>
    <lineage>
        <taxon>Eukaryota</taxon>
        <taxon>Sar</taxon>
        <taxon>Alveolata</taxon>
        <taxon>Dinophyceae</taxon>
        <taxon>Suessiales</taxon>
        <taxon>Suessiaceae</taxon>
        <taxon>Polarella</taxon>
    </lineage>
</organism>
<feature type="region of interest" description="Disordered" evidence="1">
    <location>
        <begin position="192"/>
        <end position="216"/>
    </location>
</feature>
<reference evidence="2" key="1">
    <citation type="submission" date="2021-02" db="EMBL/GenBank/DDBJ databases">
        <authorList>
            <person name="Dougan E. K."/>
            <person name="Rhodes N."/>
            <person name="Thang M."/>
            <person name="Chan C."/>
        </authorList>
    </citation>
    <scope>NUCLEOTIDE SEQUENCE</scope>
</reference>
<sequence length="874" mass="98698">MFRNSFGSRFVRWWESLSWGSSRAQAPGASADSGGPRTWQQQKAEGSARTSKTLHDWMSGPTAWFSRQTAWMPFSIWPRAEPLWWSFKDFTFSCVGWLVYGRYWGLVDNSVHPSSWSSKGNPYEVETQAELSTSINKQEVYLGVNNVPRGARRTVMQRMKAYGKVHLCRLSPCPLLVAEDCLHCDRDGTYQDEEDGAAKHPSRSPNPGRTLRSADSEESDSECQSCQAHRIAWQDEQGYKPLSTQGPCAEEDQEQIPPGELPRLCGSHKATYARERLLNKCAQSGCFKYGVDDTNGVAGLQCWQHSNDTCRRCPTWGGRAGAASSQCCSSQREAACMWDPTAKMDFPWRPMEKGRPREDICFAIANHVRPRMHAILMLAKPDGQWFDDGLDFLVVWPDAQGQGRVAPKQQRIELGTGLRFAFRLVESDGGLILERIGYGKVYDKRRMVKLECEEDTEGTGSVHEKGARHPLSQPLGQLGWGTTQPLPQRKLQLQTGDPGMSKRIRKERRRVRDKEMGLRVQMCYLLGSHLGGDSQGWIEEVSDLGGDWLSQSATVATLLGEGEPATGAPIGLIRFLDTGHGCERGGRNLWKTPMFREVPAEFRNGQGGFYRALRIWRDWATIQPHWMNPNLIRYTDMRFCIFNTEEATKTWAHLIEKAGARHIPDREGLWGTIDAAQTDSCYRFGLQSEANLLWDRIGCCRQFLTFCVHPTRFGHRIRMQEGILDELFCEDGQEKAREDFPGAVASLLWENVPKPRDCWWEDEDDFQCGDPICACIRLDDEETRQLQTALLQSLMAEDPAGCSKTRTLASELATVMANQAAAVIDAASTRTSTTIKGNPIMPWRDRGPMTLRARSQVTPIMTCHCRFFIPAWAR</sequence>
<accession>A0A813LTX3</accession>
<gene>
    <name evidence="2" type="ORF">PGLA2088_LOCUS47569</name>
</gene>
<dbReference type="AlphaFoldDB" id="A0A813LTX3"/>
<dbReference type="EMBL" id="CAJNNW010036494">
    <property type="protein sequence ID" value="CAE8734919.1"/>
    <property type="molecule type" value="Genomic_DNA"/>
</dbReference>
<evidence type="ECO:0000313" key="2">
    <source>
        <dbReference type="EMBL" id="CAE8734919.1"/>
    </source>
</evidence>
<feature type="compositionally biased region" description="Polar residues" evidence="1">
    <location>
        <begin position="38"/>
        <end position="51"/>
    </location>
</feature>
<evidence type="ECO:0000313" key="3">
    <source>
        <dbReference type="Proteomes" id="UP000626109"/>
    </source>
</evidence>
<proteinExistence type="predicted"/>
<name>A0A813LTX3_POLGL</name>
<feature type="region of interest" description="Disordered" evidence="1">
    <location>
        <begin position="456"/>
        <end position="479"/>
    </location>
</feature>
<dbReference type="Proteomes" id="UP000626109">
    <property type="component" value="Unassembled WGS sequence"/>
</dbReference>
<comment type="caution">
    <text evidence="2">The sequence shown here is derived from an EMBL/GenBank/DDBJ whole genome shotgun (WGS) entry which is preliminary data.</text>
</comment>
<protein>
    <submittedName>
        <fullName evidence="2">Uncharacterized protein</fullName>
    </submittedName>
</protein>